<evidence type="ECO:0000313" key="1">
    <source>
        <dbReference type="EMBL" id="MDM5454926.1"/>
    </source>
</evidence>
<dbReference type="EMBL" id="JAUCEY010000008">
    <property type="protein sequence ID" value="MDM5454926.1"/>
    <property type="molecule type" value="Genomic_DNA"/>
</dbReference>
<dbReference type="AlphaFoldDB" id="A0AAW7IU55"/>
<name>A0AAW7IU55_9BACI</name>
<proteinExistence type="predicted"/>
<comment type="caution">
    <text evidence="1">The sequence shown here is derived from an EMBL/GenBank/DDBJ whole genome shotgun (WGS) entry which is preliminary data.</text>
</comment>
<protein>
    <submittedName>
        <fullName evidence="1">Uncharacterized protein</fullName>
    </submittedName>
</protein>
<gene>
    <name evidence="1" type="ORF">QUF89_22685</name>
</gene>
<evidence type="ECO:0000313" key="2">
    <source>
        <dbReference type="Proteomes" id="UP001234602"/>
    </source>
</evidence>
<sequence length="96" mass="10754">MEGYSHLGSLLLKHEVDGKIITDLDEMLSSLSSLAGYHLHYHTDVGVGLCLGKLLFTTILASPLSKFLFQKSQSFTHPIDRCDKHGFRLGLVERRL</sequence>
<reference evidence="1" key="1">
    <citation type="submission" date="2023-06" db="EMBL/GenBank/DDBJ databases">
        <title>Comparative genomics of Bacillaceae isolates and their secondary metabolite potential.</title>
        <authorList>
            <person name="Song L."/>
            <person name="Nielsen L.J."/>
            <person name="Mohite O."/>
            <person name="Xu X."/>
            <person name="Weber T."/>
            <person name="Kovacs A.T."/>
        </authorList>
    </citation>
    <scope>NUCLEOTIDE SEQUENCE</scope>
    <source>
        <strain evidence="1">D8_B_37</strain>
    </source>
</reference>
<dbReference type="RefSeq" id="WP_289320850.1">
    <property type="nucleotide sequence ID" value="NZ_JAUCEY010000008.1"/>
</dbReference>
<dbReference type="Proteomes" id="UP001234602">
    <property type="component" value="Unassembled WGS sequence"/>
</dbReference>
<accession>A0AAW7IU55</accession>
<organism evidence="1 2">
    <name type="scientific">Peribacillus simplex</name>
    <dbReference type="NCBI Taxonomy" id="1478"/>
    <lineage>
        <taxon>Bacteria</taxon>
        <taxon>Bacillati</taxon>
        <taxon>Bacillota</taxon>
        <taxon>Bacilli</taxon>
        <taxon>Bacillales</taxon>
        <taxon>Bacillaceae</taxon>
        <taxon>Peribacillus</taxon>
    </lineage>
</organism>